<keyword evidence="2 7" id="KW-0813">Transport</keyword>
<feature type="transmembrane region" description="Helical" evidence="8">
    <location>
        <begin position="91"/>
        <end position="111"/>
    </location>
</feature>
<comment type="function">
    <text evidence="6 7">Involved in O antigen modification. Involved in the translocation of bactoprenol-linked glucose across the cytoplasmic membrane.</text>
</comment>
<evidence type="ECO:0000256" key="5">
    <source>
        <dbReference type="ARBA" id="ARBA00023136"/>
    </source>
</evidence>
<feature type="transmembrane region" description="Helical" evidence="8">
    <location>
        <begin position="65"/>
        <end position="85"/>
    </location>
</feature>
<dbReference type="Pfam" id="PF04138">
    <property type="entry name" value="GtrA_DPMS_TM"/>
    <property type="match status" value="1"/>
</dbReference>
<evidence type="ECO:0000256" key="8">
    <source>
        <dbReference type="SAM" id="Phobius"/>
    </source>
</evidence>
<dbReference type="AlphaFoldDB" id="A0A1X1F0K4"/>
<proteinExistence type="inferred from homology"/>
<evidence type="ECO:0000256" key="3">
    <source>
        <dbReference type="ARBA" id="ARBA00022692"/>
    </source>
</evidence>
<organism evidence="10 11">
    <name type="scientific">Pantoea cypripedii</name>
    <name type="common">Pectobacterium cypripedii</name>
    <name type="synonym">Erwinia cypripedii</name>
    <dbReference type="NCBI Taxonomy" id="55209"/>
    <lineage>
        <taxon>Bacteria</taxon>
        <taxon>Pseudomonadati</taxon>
        <taxon>Pseudomonadota</taxon>
        <taxon>Gammaproteobacteria</taxon>
        <taxon>Enterobacterales</taxon>
        <taxon>Erwiniaceae</taxon>
        <taxon>Pantoea</taxon>
    </lineage>
</organism>
<keyword evidence="4 8" id="KW-1133">Transmembrane helix</keyword>
<dbReference type="EMBL" id="MLJI01000001">
    <property type="protein sequence ID" value="ORM95782.1"/>
    <property type="molecule type" value="Genomic_DNA"/>
</dbReference>
<comment type="similarity">
    <text evidence="7">Belongs to the gtrA family.</text>
</comment>
<evidence type="ECO:0000256" key="2">
    <source>
        <dbReference type="ARBA" id="ARBA00022448"/>
    </source>
</evidence>
<keyword evidence="5 8" id="KW-0472">Membrane</keyword>
<evidence type="ECO:0000256" key="1">
    <source>
        <dbReference type="ARBA" id="ARBA00004141"/>
    </source>
</evidence>
<evidence type="ECO:0000313" key="11">
    <source>
        <dbReference type="Proteomes" id="UP000193749"/>
    </source>
</evidence>
<dbReference type="OrthoDB" id="5616234at2"/>
<evidence type="ECO:0000313" key="10">
    <source>
        <dbReference type="EMBL" id="ORM95782.1"/>
    </source>
</evidence>
<dbReference type="PANTHER" id="PTHR38459:SF1">
    <property type="entry name" value="PROPHAGE BACTOPRENOL-LINKED GLUCOSE TRANSLOCASE HOMOLOG"/>
    <property type="match status" value="1"/>
</dbReference>
<reference evidence="10 11" key="1">
    <citation type="journal article" date="2017" name="Antonie Van Leeuwenhoek">
        <title>Phylogenomic resolution of the bacterial genus Pantoea and its relationship with Erwinia and Tatumella.</title>
        <authorList>
            <person name="Palmer M."/>
            <person name="Steenkamp E.T."/>
            <person name="Coetzee M.P."/>
            <person name="Chan W.Y."/>
            <person name="van Zyl E."/>
            <person name="De Maayer P."/>
            <person name="Coutinho T.A."/>
            <person name="Blom J."/>
            <person name="Smits T.H."/>
            <person name="Duffy B."/>
            <person name="Venter S.N."/>
        </authorList>
    </citation>
    <scope>NUCLEOTIDE SEQUENCE [LARGE SCALE GENOMIC DNA]</scope>
    <source>
        <strain evidence="10 11">LMG 2657</strain>
    </source>
</reference>
<comment type="subcellular location">
    <subcellularLocation>
        <location evidence="1">Membrane</location>
        <topology evidence="1">Multi-pass membrane protein</topology>
    </subcellularLocation>
</comment>
<evidence type="ECO:0000256" key="7">
    <source>
        <dbReference type="PIRNR" id="PIRNR006298"/>
    </source>
</evidence>
<dbReference type="PANTHER" id="PTHR38459">
    <property type="entry name" value="PROPHAGE BACTOPRENOL-LINKED GLUCOSE TRANSLOCASE HOMOLOG"/>
    <property type="match status" value="1"/>
</dbReference>
<gene>
    <name evidence="10" type="ORF">HA50_12520</name>
</gene>
<accession>A0A1X1F0K4</accession>
<dbReference type="InterPro" id="IPR007267">
    <property type="entry name" value="GtrA_DPMS_TM"/>
</dbReference>
<name>A0A1X1F0K4_PANCY</name>
<keyword evidence="11" id="KW-1185">Reference proteome</keyword>
<dbReference type="InterPro" id="IPR016480">
    <property type="entry name" value="Glc_translocase_bactprenl-link"/>
</dbReference>
<dbReference type="Proteomes" id="UP000193749">
    <property type="component" value="Unassembled WGS sequence"/>
</dbReference>
<keyword evidence="3 8" id="KW-0812">Transmembrane</keyword>
<feature type="domain" description="GtrA/DPMS transmembrane" evidence="9">
    <location>
        <begin position="9"/>
        <end position="117"/>
    </location>
</feature>
<dbReference type="GO" id="GO:0000271">
    <property type="term" value="P:polysaccharide biosynthetic process"/>
    <property type="evidence" value="ECO:0007669"/>
    <property type="project" value="InterPro"/>
</dbReference>
<feature type="transmembrane region" description="Helical" evidence="8">
    <location>
        <begin position="7"/>
        <end position="27"/>
    </location>
</feature>
<evidence type="ECO:0000256" key="6">
    <source>
        <dbReference type="ARBA" id="ARBA00025595"/>
    </source>
</evidence>
<dbReference type="GO" id="GO:0005886">
    <property type="term" value="C:plasma membrane"/>
    <property type="evidence" value="ECO:0007669"/>
    <property type="project" value="TreeGrafter"/>
</dbReference>
<dbReference type="STRING" id="55209.HA50_12520"/>
<protein>
    <recommendedName>
        <fullName evidence="7">Bactoprenol-linked glucose translocase</fullName>
    </recommendedName>
</protein>
<dbReference type="PIRSF" id="PIRSF006298">
    <property type="entry name" value="GtrA_prd"/>
    <property type="match status" value="1"/>
</dbReference>
<comment type="caution">
    <text evidence="10">The sequence shown here is derived from an EMBL/GenBank/DDBJ whole genome shotgun (WGS) entry which is preliminary data.</text>
</comment>
<feature type="transmembrane region" description="Helical" evidence="8">
    <location>
        <begin position="33"/>
        <end position="53"/>
    </location>
</feature>
<evidence type="ECO:0000256" key="4">
    <source>
        <dbReference type="ARBA" id="ARBA00022989"/>
    </source>
</evidence>
<dbReference type="InterPro" id="IPR051401">
    <property type="entry name" value="GtrA_CellWall_Glycosyl"/>
</dbReference>
<sequence>MAMLKLFARYTSVGVINTLIHWITFAICVERGLQQSLSNFIAFLVAVTFSFFANAKWTFGSNATTIRYIMYVFFMGMVAVMIGSYADRMKINPVVTLVVFSATSLVCGFIYSKYIIFREHK</sequence>
<evidence type="ECO:0000259" key="9">
    <source>
        <dbReference type="Pfam" id="PF04138"/>
    </source>
</evidence>